<evidence type="ECO:0000313" key="5">
    <source>
        <dbReference type="Proteomes" id="UP000029226"/>
    </source>
</evidence>
<comment type="caution">
    <text evidence="1">The sequence shown here is derived from an EMBL/GenBank/DDBJ whole genome shotgun (WGS) entry which is preliminary data.</text>
</comment>
<evidence type="ECO:0000313" key="3">
    <source>
        <dbReference type="EMBL" id="GAL75163.1"/>
    </source>
</evidence>
<evidence type="ECO:0000313" key="1">
    <source>
        <dbReference type="EMBL" id="GAK75344.1"/>
    </source>
</evidence>
<proteinExistence type="predicted"/>
<evidence type="ECO:0000313" key="2">
    <source>
        <dbReference type="EMBL" id="GAK99228.1"/>
    </source>
</evidence>
<dbReference type="AlphaFoldDB" id="A0A081D8U8"/>
<name>A0A081D8U8_NONUL</name>
<sequence length="46" mass="5180">MGAGFEFSSIGIDLSYLFSTSRVRSPLEGTLRFGLTFNFGDEYTEY</sequence>
<dbReference type="EMBL" id="BBNT01000004">
    <property type="protein sequence ID" value="GAL75163.1"/>
    <property type="molecule type" value="Genomic_DNA"/>
</dbReference>
<dbReference type="Proteomes" id="UP000029647">
    <property type="component" value="Unassembled WGS sequence"/>
</dbReference>
<accession>A0A081D8U8</accession>
<dbReference type="Proteomes" id="UP000029226">
    <property type="component" value="Unassembled WGS sequence"/>
</dbReference>
<dbReference type="EMBL" id="BBLG01000001">
    <property type="protein sequence ID" value="GAK75344.1"/>
    <property type="molecule type" value="Genomic_DNA"/>
</dbReference>
<evidence type="ECO:0000313" key="4">
    <source>
        <dbReference type="Proteomes" id="UP000028980"/>
    </source>
</evidence>
<dbReference type="Proteomes" id="UP000028980">
    <property type="component" value="Unassembled WGS sequence"/>
</dbReference>
<organism evidence="1 4">
    <name type="scientific">Nonlabens ulvanivorans</name>
    <name type="common">Persicivirga ulvanivorans</name>
    <dbReference type="NCBI Taxonomy" id="906888"/>
    <lineage>
        <taxon>Bacteria</taxon>
        <taxon>Pseudomonadati</taxon>
        <taxon>Bacteroidota</taxon>
        <taxon>Flavobacteriia</taxon>
        <taxon>Flavobacteriales</taxon>
        <taxon>Flavobacteriaceae</taxon>
        <taxon>Nonlabens</taxon>
    </lineage>
</organism>
<evidence type="ECO:0000313" key="6">
    <source>
        <dbReference type="Proteomes" id="UP000029647"/>
    </source>
</evidence>
<dbReference type="EMBL" id="BBMM01000001">
    <property type="protein sequence ID" value="GAK99228.1"/>
    <property type="molecule type" value="Genomic_DNA"/>
</dbReference>
<reference evidence="4 5" key="1">
    <citation type="journal article" date="2014" name="Genome Announc.">
        <title>Draft Genome Sequences of Marine Flavobacterium Nonlabens Strains NR17, NR24, NR27, NR32, NR33, and Ara13.</title>
        <authorList>
            <person name="Nakanishi M."/>
            <person name="Meirelles P."/>
            <person name="Suzuki R."/>
            <person name="Takatani N."/>
            <person name="Mino S."/>
            <person name="Suda W."/>
            <person name="Oshima K."/>
            <person name="Hattori M."/>
            <person name="Ohkuma M."/>
            <person name="Hosokawa M."/>
            <person name="Miyashita K."/>
            <person name="Thompson F.L."/>
            <person name="Niwa A."/>
            <person name="Sawabe T."/>
            <person name="Sawabe T."/>
        </authorList>
    </citation>
    <scope>NUCLEOTIDE SEQUENCE [LARGE SCALE GENOMIC DNA]</scope>
    <source>
        <strain evidence="3">JCM 19275</strain>
        <strain evidence="1">JCM 19296</strain>
        <strain evidence="2">JCM 19314</strain>
        <strain evidence="6">JCM19275</strain>
        <strain evidence="4">JCM19296</strain>
        <strain evidence="5">JCM19314</strain>
    </source>
</reference>
<protein>
    <submittedName>
        <fullName evidence="1">Uncharacterized protein</fullName>
    </submittedName>
</protein>
<gene>
    <name evidence="3" type="ORF">JCM19275_324</name>
    <name evidence="1" type="ORF">JCM19296_922</name>
    <name evidence="2" type="ORF">JCM19314_3259</name>
</gene>